<dbReference type="PROSITE" id="PS00356">
    <property type="entry name" value="HTH_LACI_1"/>
    <property type="match status" value="1"/>
</dbReference>
<dbReference type="PANTHER" id="PTHR30146">
    <property type="entry name" value="LACI-RELATED TRANSCRIPTIONAL REPRESSOR"/>
    <property type="match status" value="1"/>
</dbReference>
<dbReference type="Gene3D" id="1.10.260.40">
    <property type="entry name" value="lambda repressor-like DNA-binding domains"/>
    <property type="match status" value="1"/>
</dbReference>
<dbReference type="InterPro" id="IPR010982">
    <property type="entry name" value="Lambda_DNA-bd_dom_sf"/>
</dbReference>
<accession>A0A3Q0L062</accession>
<dbReference type="AlphaFoldDB" id="A0A3Q0L062"/>
<evidence type="ECO:0000313" key="6">
    <source>
        <dbReference type="EMBL" id="AAO08181.1"/>
    </source>
</evidence>
<dbReference type="GO" id="GO:0000976">
    <property type="term" value="F:transcription cis-regulatory region binding"/>
    <property type="evidence" value="ECO:0007669"/>
    <property type="project" value="TreeGrafter"/>
</dbReference>
<keyword evidence="3" id="KW-0804">Transcription</keyword>
<dbReference type="SMART" id="SM00354">
    <property type="entry name" value="HTH_LACI"/>
    <property type="match status" value="1"/>
</dbReference>
<dbReference type="SUPFAM" id="SSF47413">
    <property type="entry name" value="lambda repressor-like DNA-binding domains"/>
    <property type="match status" value="1"/>
</dbReference>
<keyword evidence="1" id="KW-0805">Transcription regulation</keyword>
<dbReference type="Pfam" id="PF00532">
    <property type="entry name" value="Peripla_BP_1"/>
    <property type="match status" value="1"/>
</dbReference>
<proteinExistence type="predicted"/>
<evidence type="ECO:0000256" key="1">
    <source>
        <dbReference type="ARBA" id="ARBA00023015"/>
    </source>
</evidence>
<dbReference type="CDD" id="cd01392">
    <property type="entry name" value="HTH_LacI"/>
    <property type="match status" value="1"/>
</dbReference>
<evidence type="ECO:0000259" key="5">
    <source>
        <dbReference type="PROSITE" id="PS50943"/>
    </source>
</evidence>
<feature type="domain" description="HTH lacI-type" evidence="4">
    <location>
        <begin position="11"/>
        <end position="65"/>
    </location>
</feature>
<dbReference type="InterPro" id="IPR000843">
    <property type="entry name" value="HTH_LacI"/>
</dbReference>
<evidence type="ECO:0000313" key="7">
    <source>
        <dbReference type="Proteomes" id="UP000002275"/>
    </source>
</evidence>
<evidence type="ECO:0000256" key="3">
    <source>
        <dbReference type="ARBA" id="ARBA00023163"/>
    </source>
</evidence>
<dbReference type="InterPro" id="IPR001761">
    <property type="entry name" value="Peripla_BP/Lac1_sug-bd_dom"/>
</dbReference>
<dbReference type="KEGG" id="vvu:VV2_1289"/>
<dbReference type="CDD" id="cd06290">
    <property type="entry name" value="PBP1_LacI-like"/>
    <property type="match status" value="1"/>
</dbReference>
<sequence length="340" mass="37823">MKTQKKKKSTPSIYDVAKLADVSPSTVSRFLNRTTYVSDDKSDRIEKAIKSLNYKPNYLMSRDKNTRSMTIGVLVQHPESPYTSRILNDMEKVLNAQGYSLVIATGHWQRSLETHALEYLAKSHVDGVIIVTGSLSEEQILAYAERIPVIAVGYQVSGPNVRSVNVDNVLAGYMATLHLLQQGHVNIAHIKGLLNQPDAVARFVGYKKALKEAGIKVQAKLIKQGDFSSETGYEKTVELIQSRHYFSAIFAANDQTAYGAIKALHDHGLRVPQDVSVIGFDDLPVSQYFTPALTTMRQPIEEIGEISARSILNLLNGDRSPQRLPPIELVVRESTQSKFR</sequence>
<reference evidence="6 7" key="2">
    <citation type="journal article" date="2003" name="Infect. Immun.">
        <title>Characterization and pathogenic significance of Vibrio vulnificus antigens preferentially expressed in septicemic patients.</title>
        <authorList>
            <person name="Kim Y.R."/>
            <person name="Lee S.E."/>
            <person name="Kim C.M."/>
            <person name="Kim S.Y."/>
            <person name="Shin E.K."/>
            <person name="Shin D.H."/>
            <person name="Chung S.S."/>
            <person name="Choy H.E."/>
            <person name="Progulske-Fox A."/>
            <person name="Hillman J.D."/>
            <person name="Handfield M."/>
            <person name="Rhee J.H."/>
        </authorList>
    </citation>
    <scope>NUCLEOTIDE SEQUENCE [LARGE SCALE GENOMIC DNA]</scope>
    <source>
        <strain evidence="6 7">CMCP6</strain>
    </source>
</reference>
<keyword evidence="2" id="KW-0238">DNA-binding</keyword>
<dbReference type="PROSITE" id="PS50932">
    <property type="entry name" value="HTH_LACI_2"/>
    <property type="match status" value="1"/>
</dbReference>
<dbReference type="PANTHER" id="PTHR30146:SF109">
    <property type="entry name" value="HTH-TYPE TRANSCRIPTIONAL REGULATOR GALS"/>
    <property type="match status" value="1"/>
</dbReference>
<gene>
    <name evidence="6" type="ordered locus">VV2_1289</name>
</gene>
<dbReference type="EMBL" id="AE016796">
    <property type="protein sequence ID" value="AAO08181.1"/>
    <property type="molecule type" value="Genomic_DNA"/>
</dbReference>
<evidence type="ECO:0000256" key="2">
    <source>
        <dbReference type="ARBA" id="ARBA00023125"/>
    </source>
</evidence>
<evidence type="ECO:0000259" key="4">
    <source>
        <dbReference type="PROSITE" id="PS50932"/>
    </source>
</evidence>
<name>A0A3Q0L062_VIBVU</name>
<dbReference type="GO" id="GO:0003700">
    <property type="term" value="F:DNA-binding transcription factor activity"/>
    <property type="evidence" value="ECO:0007669"/>
    <property type="project" value="TreeGrafter"/>
</dbReference>
<dbReference type="RefSeq" id="WP_011082176.1">
    <property type="nucleotide sequence ID" value="NC_004460.2"/>
</dbReference>
<dbReference type="PROSITE" id="PS50943">
    <property type="entry name" value="HTH_CROC1"/>
    <property type="match status" value="1"/>
</dbReference>
<dbReference type="InterPro" id="IPR001387">
    <property type="entry name" value="Cro/C1-type_HTH"/>
</dbReference>
<reference evidence="7" key="1">
    <citation type="submission" date="2002-12" db="EMBL/GenBank/DDBJ databases">
        <title>Complete genome sequence of Vibrio vulnificus CMCP6.</title>
        <authorList>
            <person name="Rhee J.H."/>
            <person name="Kim S.Y."/>
            <person name="Chung S.S."/>
            <person name="Kim J.J."/>
            <person name="Moon Y.H."/>
            <person name="Jeong H."/>
            <person name="Choy H.E."/>
        </authorList>
    </citation>
    <scope>NUCLEOTIDE SEQUENCE [LARGE SCALE GENOMIC DNA]</scope>
    <source>
        <strain evidence="7">CMCP6</strain>
    </source>
</reference>
<organism evidence="6 7">
    <name type="scientific">Vibrio vulnificus (strain CMCP6)</name>
    <dbReference type="NCBI Taxonomy" id="216895"/>
    <lineage>
        <taxon>Bacteria</taxon>
        <taxon>Pseudomonadati</taxon>
        <taxon>Pseudomonadota</taxon>
        <taxon>Gammaproteobacteria</taxon>
        <taxon>Vibrionales</taxon>
        <taxon>Vibrionaceae</taxon>
        <taxon>Vibrio</taxon>
    </lineage>
</organism>
<dbReference type="InterPro" id="IPR028082">
    <property type="entry name" value="Peripla_BP_I"/>
</dbReference>
<dbReference type="Proteomes" id="UP000002275">
    <property type="component" value="Chromosome II"/>
</dbReference>
<dbReference type="Pfam" id="PF00356">
    <property type="entry name" value="LacI"/>
    <property type="match status" value="1"/>
</dbReference>
<dbReference type="SUPFAM" id="SSF53822">
    <property type="entry name" value="Periplasmic binding protein-like I"/>
    <property type="match status" value="1"/>
</dbReference>
<reference evidence="6 7" key="3">
    <citation type="journal article" date="2011" name="Mol. Syst. Biol.">
        <title>Integrative genome-scale metabolic analysis of Vibrio vulnificus for drug targeting and discovery.</title>
        <authorList>
            <person name="Kim H.U."/>
            <person name="Kim S.Y."/>
            <person name="Jeong H."/>
            <person name="Kim T.Y."/>
            <person name="Kim J.J."/>
            <person name="Choy H.E."/>
            <person name="Yi K.Y."/>
            <person name="Rhee J.H."/>
            <person name="Lee S.Y."/>
        </authorList>
    </citation>
    <scope>NUCLEOTIDE SEQUENCE [LARGE SCALE GENOMIC DNA]</scope>
    <source>
        <strain evidence="6 7">CMCP6</strain>
    </source>
</reference>
<protein>
    <submittedName>
        <fullName evidence="6">Transcriptional regulator</fullName>
    </submittedName>
</protein>
<feature type="domain" description="HTH cro/C1-type" evidence="5">
    <location>
        <begin position="12"/>
        <end position="59"/>
    </location>
</feature>
<dbReference type="Gene3D" id="3.40.50.2300">
    <property type="match status" value="2"/>
</dbReference>